<dbReference type="PANTHER" id="PTHR10720:SF0">
    <property type="entry name" value="HEME OXYGENASE"/>
    <property type="match status" value="1"/>
</dbReference>
<reference evidence="5" key="2">
    <citation type="submission" date="2010-07" db="EMBL/GenBank/DDBJ databases">
        <authorList>
            <consortium name="The Broad Institute Genome Sequencing Platform"/>
            <consortium name="Broad Institute Genome Sequencing Center for Infectious Disease"/>
            <person name="Ma L.-J."/>
            <person name="Dead R."/>
            <person name="Young S."/>
            <person name="Zeng Q."/>
            <person name="Koehrsen M."/>
            <person name="Alvarado L."/>
            <person name="Berlin A."/>
            <person name="Chapman S.B."/>
            <person name="Chen Z."/>
            <person name="Freedman E."/>
            <person name="Gellesch M."/>
            <person name="Goldberg J."/>
            <person name="Griggs A."/>
            <person name="Gujja S."/>
            <person name="Heilman E.R."/>
            <person name="Heiman D."/>
            <person name="Hepburn T."/>
            <person name="Howarth C."/>
            <person name="Jen D."/>
            <person name="Larson L."/>
            <person name="Mehta T."/>
            <person name="Neiman D."/>
            <person name="Pearson M."/>
            <person name="Roberts A."/>
            <person name="Saif S."/>
            <person name="Shea T."/>
            <person name="Shenoy N."/>
            <person name="Sisk P."/>
            <person name="Stolte C."/>
            <person name="Sykes S."/>
            <person name="Walk T."/>
            <person name="White J."/>
            <person name="Yandava C."/>
            <person name="Haas B."/>
            <person name="Nusbaum C."/>
            <person name="Birren B."/>
        </authorList>
    </citation>
    <scope>NUCLEOTIDE SEQUENCE</scope>
    <source>
        <strain evidence="5">R3-111a-1</strain>
    </source>
</reference>
<reference evidence="7" key="1">
    <citation type="submission" date="2010-07" db="EMBL/GenBank/DDBJ databases">
        <title>The genome sequence of Gaeumannomyces graminis var. tritici strain R3-111a-1.</title>
        <authorList>
            <consortium name="The Broad Institute Genome Sequencing Platform"/>
            <person name="Ma L.-J."/>
            <person name="Dead R."/>
            <person name="Young S."/>
            <person name="Zeng Q."/>
            <person name="Koehrsen M."/>
            <person name="Alvarado L."/>
            <person name="Berlin A."/>
            <person name="Chapman S.B."/>
            <person name="Chen Z."/>
            <person name="Freedman E."/>
            <person name="Gellesch M."/>
            <person name="Goldberg J."/>
            <person name="Griggs A."/>
            <person name="Gujja S."/>
            <person name="Heilman E.R."/>
            <person name="Heiman D."/>
            <person name="Hepburn T."/>
            <person name="Howarth C."/>
            <person name="Jen D."/>
            <person name="Larson L."/>
            <person name="Mehta T."/>
            <person name="Neiman D."/>
            <person name="Pearson M."/>
            <person name="Roberts A."/>
            <person name="Saif S."/>
            <person name="Shea T."/>
            <person name="Shenoy N."/>
            <person name="Sisk P."/>
            <person name="Stolte C."/>
            <person name="Sykes S."/>
            <person name="Walk T."/>
            <person name="White J."/>
            <person name="Yandava C."/>
            <person name="Haas B."/>
            <person name="Nusbaum C."/>
            <person name="Birren B."/>
        </authorList>
    </citation>
    <scope>NUCLEOTIDE SEQUENCE [LARGE SCALE GENOMIC DNA]</scope>
    <source>
        <strain evidence="7">R3-111a-1</strain>
    </source>
</reference>
<dbReference type="GeneID" id="20340911"/>
<keyword evidence="2" id="KW-0479">Metal-binding</keyword>
<evidence type="ECO:0000256" key="1">
    <source>
        <dbReference type="ARBA" id="ARBA00022617"/>
    </source>
</evidence>
<dbReference type="PANTHER" id="PTHR10720">
    <property type="entry name" value="HEME OXYGENASE"/>
    <property type="match status" value="1"/>
</dbReference>
<dbReference type="EnsemblFungi" id="EJT80454">
    <property type="protein sequence ID" value="EJT80454"/>
    <property type="gene ID" value="GGTG_00453"/>
</dbReference>
<protein>
    <submittedName>
        <fullName evidence="5 6">Uncharacterized protein</fullName>
    </submittedName>
</protein>
<dbReference type="Proteomes" id="UP000006039">
    <property type="component" value="Unassembled WGS sequence"/>
</dbReference>
<dbReference type="STRING" id="644352.J3NGR4"/>
<evidence type="ECO:0000256" key="4">
    <source>
        <dbReference type="SAM" id="MobiDB-lite"/>
    </source>
</evidence>
<reference evidence="5" key="3">
    <citation type="submission" date="2010-09" db="EMBL/GenBank/DDBJ databases">
        <title>Annotation of Gaeumannomyces graminis var. tritici R3-111a-1.</title>
        <authorList>
            <consortium name="The Broad Institute Genome Sequencing Platform"/>
            <person name="Ma L.-J."/>
            <person name="Dead R."/>
            <person name="Young S.K."/>
            <person name="Zeng Q."/>
            <person name="Gargeya S."/>
            <person name="Fitzgerald M."/>
            <person name="Haas B."/>
            <person name="Abouelleil A."/>
            <person name="Alvarado L."/>
            <person name="Arachchi H.M."/>
            <person name="Berlin A."/>
            <person name="Brown A."/>
            <person name="Chapman S.B."/>
            <person name="Chen Z."/>
            <person name="Dunbar C."/>
            <person name="Freedman E."/>
            <person name="Gearin G."/>
            <person name="Gellesch M."/>
            <person name="Goldberg J."/>
            <person name="Griggs A."/>
            <person name="Gujja S."/>
            <person name="Heiman D."/>
            <person name="Howarth C."/>
            <person name="Larson L."/>
            <person name="Lui A."/>
            <person name="MacDonald P.J.P."/>
            <person name="Mehta T."/>
            <person name="Montmayeur A."/>
            <person name="Murphy C."/>
            <person name="Neiman D."/>
            <person name="Pearson M."/>
            <person name="Priest M."/>
            <person name="Roberts A."/>
            <person name="Saif S."/>
            <person name="Shea T."/>
            <person name="Shenoy N."/>
            <person name="Sisk P."/>
            <person name="Stolte C."/>
            <person name="Sykes S."/>
            <person name="Yandava C."/>
            <person name="Wortman J."/>
            <person name="Nusbaum C."/>
            <person name="Birren B."/>
        </authorList>
    </citation>
    <scope>NUCLEOTIDE SEQUENCE</scope>
    <source>
        <strain evidence="5">R3-111a-1</strain>
    </source>
</reference>
<evidence type="ECO:0000313" key="5">
    <source>
        <dbReference type="EMBL" id="EJT80454.1"/>
    </source>
</evidence>
<reference evidence="6" key="5">
    <citation type="submission" date="2018-04" db="UniProtKB">
        <authorList>
            <consortium name="EnsemblFungi"/>
        </authorList>
    </citation>
    <scope>IDENTIFICATION</scope>
    <source>
        <strain evidence="6">R3-111a-1</strain>
    </source>
</reference>
<accession>J3NGR4</accession>
<proteinExistence type="predicted"/>
<gene>
    <name evidence="6" type="primary">20340911</name>
    <name evidence="5" type="ORF">GGTG_00453</name>
</gene>
<dbReference type="InterPro" id="IPR002051">
    <property type="entry name" value="Haem_Oase"/>
</dbReference>
<evidence type="ECO:0000256" key="3">
    <source>
        <dbReference type="ARBA" id="ARBA00023004"/>
    </source>
</evidence>
<reference evidence="6" key="4">
    <citation type="journal article" date="2015" name="G3 (Bethesda)">
        <title>Genome sequences of three phytopathogenic species of the Magnaporthaceae family of fungi.</title>
        <authorList>
            <person name="Okagaki L.H."/>
            <person name="Nunes C.C."/>
            <person name="Sailsbery J."/>
            <person name="Clay B."/>
            <person name="Brown D."/>
            <person name="John T."/>
            <person name="Oh Y."/>
            <person name="Young N."/>
            <person name="Fitzgerald M."/>
            <person name="Haas B.J."/>
            <person name="Zeng Q."/>
            <person name="Young S."/>
            <person name="Adiconis X."/>
            <person name="Fan L."/>
            <person name="Levin J.Z."/>
            <person name="Mitchell T.K."/>
            <person name="Okubara P.A."/>
            <person name="Farman M.L."/>
            <person name="Kohn L.M."/>
            <person name="Birren B."/>
            <person name="Ma L.-J."/>
            <person name="Dean R.A."/>
        </authorList>
    </citation>
    <scope>NUCLEOTIDE SEQUENCE</scope>
    <source>
        <strain evidence="6">R3-111a-1</strain>
    </source>
</reference>
<evidence type="ECO:0000313" key="7">
    <source>
        <dbReference type="Proteomes" id="UP000006039"/>
    </source>
</evidence>
<dbReference type="Gene3D" id="1.20.910.10">
    <property type="entry name" value="Heme oxygenase-like"/>
    <property type="match status" value="1"/>
</dbReference>
<dbReference type="EMBL" id="GL385395">
    <property type="protein sequence ID" value="EJT80454.1"/>
    <property type="molecule type" value="Genomic_DNA"/>
</dbReference>
<dbReference type="GO" id="GO:0006788">
    <property type="term" value="P:heme oxidation"/>
    <property type="evidence" value="ECO:0007669"/>
    <property type="project" value="InterPro"/>
</dbReference>
<dbReference type="GO" id="GO:0004392">
    <property type="term" value="F:heme oxygenase (decyclizing) activity"/>
    <property type="evidence" value="ECO:0007669"/>
    <property type="project" value="InterPro"/>
</dbReference>
<dbReference type="AlphaFoldDB" id="J3NGR4"/>
<keyword evidence="3" id="KW-0408">Iron</keyword>
<dbReference type="SUPFAM" id="SSF48613">
    <property type="entry name" value="Heme oxygenase-like"/>
    <property type="match status" value="1"/>
</dbReference>
<dbReference type="VEuPathDB" id="FungiDB:GGTG_00453"/>
<evidence type="ECO:0000313" key="6">
    <source>
        <dbReference type="EnsemblFungi" id="EJT80454"/>
    </source>
</evidence>
<feature type="region of interest" description="Disordered" evidence="4">
    <location>
        <begin position="371"/>
        <end position="438"/>
    </location>
</feature>
<dbReference type="GO" id="GO:0046872">
    <property type="term" value="F:metal ion binding"/>
    <property type="evidence" value="ECO:0007669"/>
    <property type="project" value="UniProtKB-KW"/>
</dbReference>
<dbReference type="CDD" id="cd19165">
    <property type="entry name" value="HemeO"/>
    <property type="match status" value="1"/>
</dbReference>
<sequence>MSSPETPRDDAQKGLGKAINSSTRLLHRTLNKLILERLPLVLPPRVSKPSQYTTGILHIASVYIAFETLWRQVLTKPVPGDGTAGHPWWAQIIEFPVGLPKRTHFESYAELPPKLSEEGRDTVRQLLTDMHMPELERAARLVADVRALTGWTRDEVAQEIKLLTGSGDDDDGDETGLVAFVRHTASSVALAPHVLLAHGWVMYMALFSGGRYIRATLETATGLPDAQGRADPSFWAADPGPVPPGMRPCVRASDVFPLNSSAAAAAQAEDDDSILGDGGHPSCVRFVTGEADPDPRRGRLPLDFLHFATRRDGEDLKEDFKRRLEAAGPSLSPAQRDDVVHEARRVFQFLIRIVGDLDDICGGPAAADAAAPTTMFPGEDSAPSAPPGAWPDDDDDDDAASPGVEAAPELRQGADDSGSGSGLAGEAEDAVADTPSMRWSGFVASGRLRDSIAVSKERTAKAMLKRKEQKQRSSGHGP</sequence>
<organism evidence="5">
    <name type="scientific">Gaeumannomyces tritici (strain R3-111a-1)</name>
    <name type="common">Wheat and barley take-all root rot fungus</name>
    <name type="synonym">Gaeumannomyces graminis var. tritici</name>
    <dbReference type="NCBI Taxonomy" id="644352"/>
    <lineage>
        <taxon>Eukaryota</taxon>
        <taxon>Fungi</taxon>
        <taxon>Dikarya</taxon>
        <taxon>Ascomycota</taxon>
        <taxon>Pezizomycotina</taxon>
        <taxon>Sordariomycetes</taxon>
        <taxon>Sordariomycetidae</taxon>
        <taxon>Magnaporthales</taxon>
        <taxon>Magnaporthaceae</taxon>
        <taxon>Gaeumannomyces</taxon>
    </lineage>
</organism>
<keyword evidence="1" id="KW-0349">Heme</keyword>
<dbReference type="eggNOG" id="KOG4480">
    <property type="taxonomic scope" value="Eukaryota"/>
</dbReference>
<evidence type="ECO:0000256" key="2">
    <source>
        <dbReference type="ARBA" id="ARBA00022723"/>
    </source>
</evidence>
<keyword evidence="7" id="KW-1185">Reference proteome</keyword>
<dbReference type="HOGENOM" id="CLU_038284_2_0_1"/>
<name>J3NGR4_GAET3</name>
<dbReference type="RefSeq" id="XP_009216463.1">
    <property type="nucleotide sequence ID" value="XM_009218199.1"/>
</dbReference>
<dbReference type="OrthoDB" id="652091at2759"/>
<dbReference type="InterPro" id="IPR016084">
    <property type="entry name" value="Haem_Oase-like_multi-hlx"/>
</dbReference>